<name>A0AAD2ECI4_9LAMI</name>
<dbReference type="PANTHER" id="PTHR16052:SF0">
    <property type="entry name" value="TBCC DOMAIN-CONTAINING PROTEIN 1"/>
    <property type="match status" value="1"/>
</dbReference>
<dbReference type="Proteomes" id="UP000834106">
    <property type="component" value="Chromosome 19"/>
</dbReference>
<organism evidence="1 2">
    <name type="scientific">Fraxinus pennsylvanica</name>
    <dbReference type="NCBI Taxonomy" id="56036"/>
    <lineage>
        <taxon>Eukaryota</taxon>
        <taxon>Viridiplantae</taxon>
        <taxon>Streptophyta</taxon>
        <taxon>Embryophyta</taxon>
        <taxon>Tracheophyta</taxon>
        <taxon>Spermatophyta</taxon>
        <taxon>Magnoliopsida</taxon>
        <taxon>eudicotyledons</taxon>
        <taxon>Gunneridae</taxon>
        <taxon>Pentapetalae</taxon>
        <taxon>asterids</taxon>
        <taxon>lamiids</taxon>
        <taxon>Lamiales</taxon>
        <taxon>Oleaceae</taxon>
        <taxon>Oleeae</taxon>
        <taxon>Fraxinus</taxon>
    </lineage>
</organism>
<proteinExistence type="predicted"/>
<accession>A0AAD2ECI4</accession>
<protein>
    <submittedName>
        <fullName evidence="1">Uncharacterized protein</fullName>
    </submittedName>
</protein>
<sequence length="123" mass="13589">MSSEGVGSTVTHHRDFDLNKPALLEFGRALAPVKTKSRVPTLLKDRGKVSEVVTYNTFYSQLEEHMNQVGVDPSINRWDVPVALGMVDSHDALSHPAGVSDVQAESATHLDPDQYNKFLVLME</sequence>
<evidence type="ECO:0000313" key="2">
    <source>
        <dbReference type="Proteomes" id="UP000834106"/>
    </source>
</evidence>
<keyword evidence="2" id="KW-1185">Reference proteome</keyword>
<dbReference type="AlphaFoldDB" id="A0AAD2ECI4"/>
<dbReference type="InterPro" id="IPR039589">
    <property type="entry name" value="TBCC1"/>
</dbReference>
<evidence type="ECO:0000313" key="1">
    <source>
        <dbReference type="EMBL" id="CAI9782770.1"/>
    </source>
</evidence>
<gene>
    <name evidence="1" type="ORF">FPE_LOCUS30200</name>
</gene>
<reference evidence="1" key="1">
    <citation type="submission" date="2023-05" db="EMBL/GenBank/DDBJ databases">
        <authorList>
            <person name="Huff M."/>
        </authorList>
    </citation>
    <scope>NUCLEOTIDE SEQUENCE</scope>
</reference>
<dbReference type="EMBL" id="OU503054">
    <property type="protein sequence ID" value="CAI9782770.1"/>
    <property type="molecule type" value="Genomic_DNA"/>
</dbReference>
<dbReference type="PANTHER" id="PTHR16052">
    <property type="entry name" value="TBCC DOMAIN-CONTAINING PROTEIN 1"/>
    <property type="match status" value="1"/>
</dbReference>